<evidence type="ECO:0000256" key="6">
    <source>
        <dbReference type="SAM" id="MobiDB-lite"/>
    </source>
</evidence>
<evidence type="ECO:0000259" key="7">
    <source>
        <dbReference type="SMART" id="SM00846"/>
    </source>
</evidence>
<dbReference type="SMART" id="SM00846">
    <property type="entry name" value="Gp_dh_N"/>
    <property type="match status" value="1"/>
</dbReference>
<feature type="region of interest" description="Disordered" evidence="6">
    <location>
        <begin position="788"/>
        <end position="812"/>
    </location>
</feature>
<feature type="region of interest" description="Disordered" evidence="6">
    <location>
        <begin position="1012"/>
        <end position="1058"/>
    </location>
</feature>
<dbReference type="PROSITE" id="PS00071">
    <property type="entry name" value="GAPDH"/>
    <property type="match status" value="1"/>
</dbReference>
<dbReference type="InterPro" id="IPR015915">
    <property type="entry name" value="Kelch-typ_b-propeller"/>
</dbReference>
<dbReference type="CDD" id="cd05214">
    <property type="entry name" value="GAPDH_I_N"/>
    <property type="match status" value="1"/>
</dbReference>
<dbReference type="Pfam" id="PF02800">
    <property type="entry name" value="Gp_dh_C"/>
    <property type="match status" value="1"/>
</dbReference>
<organism evidence="8 9">
    <name type="scientific">Durusdinium trenchii</name>
    <dbReference type="NCBI Taxonomy" id="1381693"/>
    <lineage>
        <taxon>Eukaryota</taxon>
        <taxon>Sar</taxon>
        <taxon>Alveolata</taxon>
        <taxon>Dinophyceae</taxon>
        <taxon>Suessiales</taxon>
        <taxon>Symbiodiniaceae</taxon>
        <taxon>Durusdinium</taxon>
    </lineage>
</organism>
<sequence length="1092" mass="120262">MASSARVNEEFHRARLRTSKEGLRTSLSKLQHDVEMLSYLESFNITVEGLPLLRALHDLAAKRYQGRPSQAFEIRLPLKDWRRSQLLELQSGRRSPSGAAEPRGPHMLATPWRLQTDVAMLERRLAEQGHVVVEEVLSRTALDFVKRELQERIMFHVPPRDGRGFLVATLERGLASDWLQRLVNELREALPNTLGVFCHALAAKAAVAGSSAVPAVLPWTRQDGGGGPGVSLLLWVAPASTSGAPALRFSGGEVVSSAPNRGIVWHERTMPRPLWLEESLPSYAHRRIHLLLRFKRADAAGNERARTDRGWVTMQNYVLVLDDVPTSFFARSLPPCRRLDHYAATKIGINGFGRIGRMVFQAICDQNLLGTKLDVVGVVDMSTDAEYFAQLRSYDTVHGKFKHDVKIGEKDELIVNGNKIKCIQASREGPKALPWKELGVEYVIESTGLFVEADKAKGHIEAGAKKVIISAPGKGDLKTLVCGVNHTEYDKAKHDVVSNASCTTNCLAPVVHVLLKEGIGIEKGLMTTIHSYTATQKTVDGVSAKDWRGGRAAACNIIPSATGAAKAVGEVLPSTKGKLTGMAFRVPTPDVSVVDLTFTAEKDTSIEEIDALMKKATDSYMKGVLSYTDEELVSADFIHNVNSSIYDSKATLQNNLKGEKRFFKIVSWYDNEWGYSSWAAHGEKTGMATETGIEQVDWELGVLKFATDFTREAWCADSRMLDPFEEASAQAMEGWDPFEDPEMLELTGELAMQSEDVEGLEAWLAHAKAVKLPQEQLQPKEERLLELRTQQESREEKQAKQQAEAEERKRAREVRHEVENLEARPLLRWHGLHFGFGTPSFGFGQAAPQEAASCTARVLIDDVRLTGVGWSVTMPFPYAWVKLNQSGDAERTVTPRAGHTLTPIRNAYVEGFFLFGGMDGRRNDQGNPAPNSDLFVLKLGARGECKWSPIELDAASQVPPARTLHSALATSADEIFIWGGIHSAMPFQTLQDGWILDTSCMEWKKVHFKAAPTGNRGSASRRMSGLIQDRSADETGRKKSSSLSLRGSKARASMSDRAGSISFSSLAGAATRAVADRRGSSRFLAEGKVGSS</sequence>
<dbReference type="SUPFAM" id="SSF50965">
    <property type="entry name" value="Galactose oxidase, central domain"/>
    <property type="match status" value="1"/>
</dbReference>
<protein>
    <recommendedName>
        <fullName evidence="7">Glyceraldehyde 3-phosphate dehydrogenase NAD(P) binding domain-containing protein</fullName>
    </recommendedName>
</protein>
<dbReference type="PANTHER" id="PTHR10836:SF76">
    <property type="entry name" value="GLYCERALDEHYDE-3-PHOSPHATE DEHYDROGENASE-RELATED"/>
    <property type="match status" value="1"/>
</dbReference>
<evidence type="ECO:0000256" key="2">
    <source>
        <dbReference type="ARBA" id="ARBA00011881"/>
    </source>
</evidence>
<gene>
    <name evidence="8" type="ORF">CCMP2556_LOCUS12462</name>
</gene>
<dbReference type="InterPro" id="IPR020830">
    <property type="entry name" value="GlycerAld_3-P_DH_AS"/>
</dbReference>
<comment type="similarity">
    <text evidence="1 5">Belongs to the glyceraldehyde-3-phosphate dehydrogenase family.</text>
</comment>
<reference evidence="8 9" key="1">
    <citation type="submission" date="2024-02" db="EMBL/GenBank/DDBJ databases">
        <authorList>
            <person name="Chen Y."/>
            <person name="Shah S."/>
            <person name="Dougan E. K."/>
            <person name="Thang M."/>
            <person name="Chan C."/>
        </authorList>
    </citation>
    <scope>NUCLEOTIDE SEQUENCE [LARGE SCALE GENOMIC DNA]</scope>
</reference>
<dbReference type="Gene3D" id="3.30.360.10">
    <property type="entry name" value="Dihydrodipicolinate Reductase, domain 2"/>
    <property type="match status" value="1"/>
</dbReference>
<dbReference type="InterPro" id="IPR011043">
    <property type="entry name" value="Gal_Oxase/kelch_b-propeller"/>
</dbReference>
<dbReference type="Pfam" id="PF00044">
    <property type="entry name" value="Gp_dh_N"/>
    <property type="match status" value="1"/>
</dbReference>
<dbReference type="SUPFAM" id="SSF51735">
    <property type="entry name" value="NAD(P)-binding Rossmann-fold domains"/>
    <property type="match status" value="1"/>
</dbReference>
<dbReference type="PANTHER" id="PTHR10836">
    <property type="entry name" value="GLYCERALDEHYDE 3-PHOSPHATE DEHYDROGENASE"/>
    <property type="match status" value="1"/>
</dbReference>
<evidence type="ECO:0000256" key="3">
    <source>
        <dbReference type="ARBA" id="ARBA00023002"/>
    </source>
</evidence>
<dbReference type="InterPro" id="IPR020828">
    <property type="entry name" value="GlycerAld_3-P_DH_NAD(P)-bd"/>
</dbReference>
<dbReference type="InterPro" id="IPR006424">
    <property type="entry name" value="Glyceraldehyde-3-P_DH_1"/>
</dbReference>
<dbReference type="SUPFAM" id="SSF55347">
    <property type="entry name" value="Glyceraldehyde-3-phosphate dehydrogenase-like, C-terminal domain"/>
    <property type="match status" value="1"/>
</dbReference>
<dbReference type="Proteomes" id="UP001642484">
    <property type="component" value="Unassembled WGS sequence"/>
</dbReference>
<evidence type="ECO:0000313" key="9">
    <source>
        <dbReference type="Proteomes" id="UP001642484"/>
    </source>
</evidence>
<comment type="caution">
    <text evidence="8">The sequence shown here is derived from an EMBL/GenBank/DDBJ whole genome shotgun (WGS) entry which is preliminary data.</text>
</comment>
<dbReference type="PRINTS" id="PR00078">
    <property type="entry name" value="G3PDHDRGNASE"/>
</dbReference>
<keyword evidence="9" id="KW-1185">Reference proteome</keyword>
<evidence type="ECO:0000256" key="4">
    <source>
        <dbReference type="ARBA" id="ARBA00023027"/>
    </source>
</evidence>
<dbReference type="InterPro" id="IPR020829">
    <property type="entry name" value="GlycerAld_3-P_DH_cat"/>
</dbReference>
<dbReference type="InterPro" id="IPR036291">
    <property type="entry name" value="NAD(P)-bd_dom_sf"/>
</dbReference>
<evidence type="ECO:0000313" key="8">
    <source>
        <dbReference type="EMBL" id="CAK9016339.1"/>
    </source>
</evidence>
<dbReference type="InterPro" id="IPR020831">
    <property type="entry name" value="GlycerAld/Erythrose_P_DH"/>
</dbReference>
<feature type="compositionally biased region" description="Low complexity" evidence="6">
    <location>
        <begin position="1041"/>
        <end position="1053"/>
    </location>
</feature>
<dbReference type="Gene3D" id="2.120.10.80">
    <property type="entry name" value="Kelch-type beta propeller"/>
    <property type="match status" value="1"/>
</dbReference>
<dbReference type="NCBIfam" id="TIGR01534">
    <property type="entry name" value="GAPDH-I"/>
    <property type="match status" value="1"/>
</dbReference>
<keyword evidence="4" id="KW-0520">NAD</keyword>
<feature type="domain" description="Glyceraldehyde 3-phosphate dehydrogenase NAD(P) binding" evidence="7">
    <location>
        <begin position="345"/>
        <end position="502"/>
    </location>
</feature>
<accession>A0ABP0JPS7</accession>
<proteinExistence type="inferred from homology"/>
<dbReference type="Gene3D" id="3.40.50.720">
    <property type="entry name" value="NAD(P)-binding Rossmann-like Domain"/>
    <property type="match status" value="1"/>
</dbReference>
<comment type="subunit">
    <text evidence="2">Homotetramer.</text>
</comment>
<dbReference type="CDD" id="cd18126">
    <property type="entry name" value="GAPDH_I_C"/>
    <property type="match status" value="1"/>
</dbReference>
<evidence type="ECO:0000256" key="1">
    <source>
        <dbReference type="ARBA" id="ARBA00007406"/>
    </source>
</evidence>
<dbReference type="EMBL" id="CAXAMN010006069">
    <property type="protein sequence ID" value="CAK9016339.1"/>
    <property type="molecule type" value="Genomic_DNA"/>
</dbReference>
<keyword evidence="3" id="KW-0560">Oxidoreductase</keyword>
<name>A0ABP0JPS7_9DINO</name>
<evidence type="ECO:0000256" key="5">
    <source>
        <dbReference type="RuleBase" id="RU000397"/>
    </source>
</evidence>